<dbReference type="PATRIC" id="fig|1440763.5.peg.2999"/>
<dbReference type="Gene3D" id="1.10.3190.10">
    <property type="entry name" value="yfbu gene product, domain 2"/>
    <property type="match status" value="1"/>
</dbReference>
<gene>
    <name evidence="1" type="ORF">BJI69_14265</name>
</gene>
<dbReference type="STRING" id="1440763.BJI69_14265"/>
<name>A0A0G9HG36_9GAMM</name>
<accession>A0A0G9HG36</accession>
<dbReference type="SUPFAM" id="SSF116960">
    <property type="entry name" value="YfbU-like"/>
    <property type="match status" value="1"/>
</dbReference>
<dbReference type="InterPro" id="IPR023146">
    <property type="entry name" value="YfbU_alpha-helical_sf"/>
</dbReference>
<protein>
    <submittedName>
        <fullName evidence="1">Uncharacterized protein</fullName>
    </submittedName>
</protein>
<dbReference type="KEGG" id="lrz:BJI69_14265"/>
<evidence type="ECO:0000313" key="1">
    <source>
        <dbReference type="EMBL" id="APG04941.1"/>
    </source>
</evidence>
<reference evidence="2" key="1">
    <citation type="submission" date="2016-09" db="EMBL/GenBank/DDBJ databases">
        <authorList>
            <person name="Lysoe E."/>
        </authorList>
    </citation>
    <scope>NUCLEOTIDE SEQUENCE [LARGE SCALE GENOMIC DNA]</scope>
    <source>
        <strain evidence="2">LJ96T</strain>
    </source>
</reference>
<dbReference type="Pfam" id="PF03887">
    <property type="entry name" value="YfbU"/>
    <property type="match status" value="1"/>
</dbReference>
<organism evidence="1 2">
    <name type="scientific">Luteibacter rhizovicinus DSM 16549</name>
    <dbReference type="NCBI Taxonomy" id="1440763"/>
    <lineage>
        <taxon>Bacteria</taxon>
        <taxon>Pseudomonadati</taxon>
        <taxon>Pseudomonadota</taxon>
        <taxon>Gammaproteobacteria</taxon>
        <taxon>Lysobacterales</taxon>
        <taxon>Rhodanobacteraceae</taxon>
        <taxon>Luteibacter</taxon>
    </lineage>
</organism>
<dbReference type="Proteomes" id="UP000182987">
    <property type="component" value="Chromosome"/>
</dbReference>
<keyword evidence="2" id="KW-1185">Reference proteome</keyword>
<dbReference type="AlphaFoldDB" id="A0A0G9HG36"/>
<dbReference type="RefSeq" id="WP_046966055.1">
    <property type="nucleotide sequence ID" value="NZ_CP017480.1"/>
</dbReference>
<dbReference type="EMBL" id="CP017480">
    <property type="protein sequence ID" value="APG04941.1"/>
    <property type="molecule type" value="Genomic_DNA"/>
</dbReference>
<proteinExistence type="predicted"/>
<dbReference type="InterPro" id="IPR005587">
    <property type="entry name" value="UPF0304_YfbU"/>
</dbReference>
<evidence type="ECO:0000313" key="2">
    <source>
        <dbReference type="Proteomes" id="UP000182987"/>
    </source>
</evidence>
<sequence length="181" mass="20082">MELTNAQRLGLAMLAEIHTALNIRDGVDSKLVAQALWSKNDWAINWEHGFLLDDEEATPPHVSHVVSVLDMYDFIELSYADLDEAGKAVVAEAYPYGEPRFPGFDGNEEGEYYSAALFLIETMGRFSRFKDHDLNSHSPTVGASKRMIRAFEPLRAASINVAGTPRLSAEDIASIMKARHA</sequence>
<dbReference type="OrthoDB" id="7595565at2"/>